<reference evidence="2 3" key="1">
    <citation type="submission" date="2019-11" db="EMBL/GenBank/DDBJ databases">
        <title>Complete genome sequence of Spiroplasma tabanidicola TAUS-1 (DSM 22603).</title>
        <authorList>
            <person name="Huang C.-T."/>
            <person name="Lin Y.-C."/>
            <person name="Kuo C.-H."/>
        </authorList>
    </citation>
    <scope>NUCLEOTIDE SEQUENCE [LARGE SCALE GENOMIC DNA]</scope>
    <source>
        <strain evidence="2 3">TAUS-1</strain>
    </source>
</reference>
<dbReference type="Proteomes" id="UP000424468">
    <property type="component" value="Chromosome"/>
</dbReference>
<organism evidence="2 3">
    <name type="scientific">Spiroplasma tabanidicola</name>
    <dbReference type="NCBI Taxonomy" id="324079"/>
    <lineage>
        <taxon>Bacteria</taxon>
        <taxon>Bacillati</taxon>
        <taxon>Mycoplasmatota</taxon>
        <taxon>Mollicutes</taxon>
        <taxon>Entomoplasmatales</taxon>
        <taxon>Spiroplasmataceae</taxon>
        <taxon>Spiroplasma</taxon>
    </lineage>
</organism>
<dbReference type="AlphaFoldDB" id="A0A6I6C9B5"/>
<evidence type="ECO:0000313" key="2">
    <source>
        <dbReference type="EMBL" id="QGS51491.1"/>
    </source>
</evidence>
<dbReference type="EMBL" id="CP046276">
    <property type="protein sequence ID" value="QGS51491.1"/>
    <property type="molecule type" value="Genomic_DNA"/>
</dbReference>
<gene>
    <name evidence="2" type="ORF">STABA_v1c01240</name>
</gene>
<keyword evidence="1" id="KW-0732">Signal</keyword>
<keyword evidence="3" id="KW-1185">Reference proteome</keyword>
<proteinExistence type="predicted"/>
<dbReference type="RefSeq" id="WP_156005507.1">
    <property type="nucleotide sequence ID" value="NZ_CP046276.1"/>
</dbReference>
<sequence length="126" mass="13839">MNKLLSLFGALGMVASMGFAASQVVSYGVGTLTYVEGKKQEDLVSALTKAEIIADNKLVKDWEDTKKSEGELLGVKITYGAMDGTLISNVELTYELAMLFNELKDLKASTDEAKNIYRLCIFIKRC</sequence>
<evidence type="ECO:0000256" key="1">
    <source>
        <dbReference type="SAM" id="SignalP"/>
    </source>
</evidence>
<feature type="chain" id="PRO_5026210832" evidence="1">
    <location>
        <begin position="21"/>
        <end position="126"/>
    </location>
</feature>
<protein>
    <submittedName>
        <fullName evidence="2">Uncharacterized protein</fullName>
    </submittedName>
</protein>
<name>A0A6I6C9B5_9MOLU</name>
<feature type="signal peptide" evidence="1">
    <location>
        <begin position="1"/>
        <end position="20"/>
    </location>
</feature>
<dbReference type="KEGG" id="stab:STABA_v1c01240"/>
<accession>A0A6I6C9B5</accession>
<evidence type="ECO:0000313" key="3">
    <source>
        <dbReference type="Proteomes" id="UP000424468"/>
    </source>
</evidence>